<dbReference type="Proteomes" id="UP001497416">
    <property type="component" value="Unassembled WGS sequence"/>
</dbReference>
<keyword evidence="1" id="KW-0812">Transmembrane</keyword>
<comment type="caution">
    <text evidence="2">The sequence shown here is derived from an EMBL/GenBank/DDBJ whole genome shotgun (WGS) entry which is preliminary data.</text>
</comment>
<evidence type="ECO:0000256" key="1">
    <source>
        <dbReference type="SAM" id="Phobius"/>
    </source>
</evidence>
<feature type="transmembrane region" description="Helical" evidence="1">
    <location>
        <begin position="43"/>
        <end position="65"/>
    </location>
</feature>
<keyword evidence="3" id="KW-1185">Reference proteome</keyword>
<evidence type="ECO:0000313" key="2">
    <source>
        <dbReference type="EMBL" id="CAL2082656.1"/>
    </source>
</evidence>
<name>A0ABM9NX95_9FLAO</name>
<organism evidence="2 3">
    <name type="scientific">Tenacibaculum platacis</name>
    <dbReference type="NCBI Taxonomy" id="3137852"/>
    <lineage>
        <taxon>Bacteria</taxon>
        <taxon>Pseudomonadati</taxon>
        <taxon>Bacteroidota</taxon>
        <taxon>Flavobacteriia</taxon>
        <taxon>Flavobacteriales</taxon>
        <taxon>Flavobacteriaceae</taxon>
        <taxon>Tenacibaculum</taxon>
    </lineage>
</organism>
<accession>A0ABM9NX95</accession>
<sequence>MTEKSYDKPVKKFLILLFLLTASPLMLSLAFRALKTFKEMPKILIAYGLLVVALILILYTVYFGFKAFQTVLNYLFDN</sequence>
<dbReference type="EMBL" id="CAXIXY010000004">
    <property type="protein sequence ID" value="CAL2082656.1"/>
    <property type="molecule type" value="Genomic_DNA"/>
</dbReference>
<feature type="transmembrane region" description="Helical" evidence="1">
    <location>
        <begin position="13"/>
        <end position="31"/>
    </location>
</feature>
<keyword evidence="1" id="KW-0472">Membrane</keyword>
<protein>
    <submittedName>
        <fullName evidence="2">Uncharacterized protein</fullName>
    </submittedName>
</protein>
<reference evidence="2 3" key="1">
    <citation type="submission" date="2024-05" db="EMBL/GenBank/DDBJ databases">
        <authorList>
            <person name="Duchaud E."/>
        </authorList>
    </citation>
    <scope>NUCLEOTIDE SEQUENCE [LARGE SCALE GENOMIC DNA]</scope>
    <source>
        <strain evidence="2">Ena-SAMPLE-TAB-13-05-2024-13:56:06:370-140302</strain>
    </source>
</reference>
<dbReference type="RefSeq" id="WP_348711345.1">
    <property type="nucleotide sequence ID" value="NZ_CAXIXY010000004.1"/>
</dbReference>
<keyword evidence="1" id="KW-1133">Transmembrane helix</keyword>
<proteinExistence type="predicted"/>
<evidence type="ECO:0000313" key="3">
    <source>
        <dbReference type="Proteomes" id="UP001497416"/>
    </source>
</evidence>
<gene>
    <name evidence="2" type="ORF">T190607A01A_20003</name>
</gene>